<comment type="similarity">
    <text evidence="1">Belongs to the STXBP/unc-18/SEC1 family.</text>
</comment>
<evidence type="ECO:0000313" key="2">
    <source>
        <dbReference type="EMBL" id="CAF1216542.1"/>
    </source>
</evidence>
<accession>A0A814XPV6</accession>
<evidence type="ECO:0000256" key="1">
    <source>
        <dbReference type="ARBA" id="ARBA00009884"/>
    </source>
</evidence>
<comment type="caution">
    <text evidence="2">The sequence shown here is derived from an EMBL/GenBank/DDBJ whole genome shotgun (WGS) entry which is preliminary data.</text>
</comment>
<protein>
    <recommendedName>
        <fullName evidence="4">Sec1-like protein</fullName>
    </recommendedName>
</protein>
<dbReference type="GO" id="GO:0016192">
    <property type="term" value="P:vesicle-mediated transport"/>
    <property type="evidence" value="ECO:0007669"/>
    <property type="project" value="InterPro"/>
</dbReference>
<sequence>MSTSISLSSIQSQHINSLTKFCSNALVLVDTITFEWFRVTNLIGHLFCSIDHPTIKRINDPNLFENNKHTRLIIILSEAISTARLNEICTEENFDSIILLTGSPSIIDINDKNESEENLFDILELKYLQFPFISITDYFFLIPTLIPYRLPTIETLTSLTNEQIKMMTSLDTKFDKYEIKTIQIHAEMLNTLMASMNAREDIFALGPLSHVIAREYTQMTNVKQRRKGGENKIALLLIDRHLDLATPSSHQQDTLLAQIINILPNIRIKSSDGCHERTIDIKVDTRALGGENKIALLLIDRHLDLATPSSHQQDTLLAQIINILPNIRIKSSDGCHERTIDIKVDTRALVKTSSSKSENDFNSYLFADMKRRVENIDAKSIFDNIIYSKSKVATTEVFTHLLESLIYNNLETKLKSVKVSAAAISACLEKFRQSPITVCKNYELLVMSCCLMQLMESISQNQKIERLVGLEKILVQGLTTNTGPSSYSIILQTLKDDLSKPEQQRQLKLMDYVILLVHIYSLAGNDVFYGKEEKDRTHKLIGKEILNESLFTNDLRQEMKTLGYSLEIEHALDVIYQQLDLLLSYKRRYKYLKFVDLSTPSSHQQDTLLAQIINILPNIRIKSSDGCHERTIDIKVDTRALVKTSSSKSENDFNSYLFADMKRRVENIDAKSIFDNIIYSKSKVATTEVFTHLLESLIYNNLETKLKSVKVSAAAISACLEKFRQSPITVCKNYELLVMSCCLMQLMESISQNQKIERLVGLEKILVQGLTTNTGPSSYSIILQTLKDDLSKPEQQRQLKLMDYVILLVHIYSLAGNDVFYGKEEKDRTHKLIGKEILNESLFTNDLRQEMKTLGYSLEIEHALDVIYQQLDLLLSYKRRYKYLNSLIVDALGYSLEIEHALDVIYQQLDLLLSYKRRYKYLNSLIVDGHDEQPNYRQSLLKQILDLFKLYGNLGSSPSTVQQEQLMHDIEHVPFDGLTDFFRSAARGLFGDTKPNLISNDYSTIVIFIVGGITSHEIQLVQQYSQQIKKQIIIGSSGIMKAKDVLSVLLN</sequence>
<organism evidence="2 3">
    <name type="scientific">Adineta steineri</name>
    <dbReference type="NCBI Taxonomy" id="433720"/>
    <lineage>
        <taxon>Eukaryota</taxon>
        <taxon>Metazoa</taxon>
        <taxon>Spiralia</taxon>
        <taxon>Gnathifera</taxon>
        <taxon>Rotifera</taxon>
        <taxon>Eurotatoria</taxon>
        <taxon>Bdelloidea</taxon>
        <taxon>Adinetida</taxon>
        <taxon>Adinetidae</taxon>
        <taxon>Adineta</taxon>
    </lineage>
</organism>
<dbReference type="InterPro" id="IPR001619">
    <property type="entry name" value="Sec1-like"/>
</dbReference>
<dbReference type="Pfam" id="PF00995">
    <property type="entry name" value="Sec1"/>
    <property type="match status" value="1"/>
</dbReference>
<dbReference type="SUPFAM" id="SSF56815">
    <property type="entry name" value="Sec1/munc18-like (SM) proteins"/>
    <property type="match status" value="2"/>
</dbReference>
<dbReference type="PANTHER" id="PTHR11679">
    <property type="entry name" value="VESICLE PROTEIN SORTING-ASSOCIATED"/>
    <property type="match status" value="1"/>
</dbReference>
<name>A0A814XPV6_9BILA</name>
<reference evidence="2" key="1">
    <citation type="submission" date="2021-02" db="EMBL/GenBank/DDBJ databases">
        <authorList>
            <person name="Nowell W R."/>
        </authorList>
    </citation>
    <scope>NUCLEOTIDE SEQUENCE</scope>
</reference>
<dbReference type="Gene3D" id="3.40.50.1910">
    <property type="match status" value="1"/>
</dbReference>
<proteinExistence type="inferred from homology"/>
<dbReference type="InterPro" id="IPR036045">
    <property type="entry name" value="Sec1-like_sf"/>
</dbReference>
<dbReference type="EMBL" id="CAJNOE010000440">
    <property type="protein sequence ID" value="CAF1216542.1"/>
    <property type="molecule type" value="Genomic_DNA"/>
</dbReference>
<gene>
    <name evidence="2" type="ORF">IZO911_LOCUS29469</name>
</gene>
<dbReference type="InterPro" id="IPR027482">
    <property type="entry name" value="Sec1-like_dom2"/>
</dbReference>
<dbReference type="AlphaFoldDB" id="A0A814XPV6"/>
<dbReference type="Proteomes" id="UP000663860">
    <property type="component" value="Unassembled WGS sequence"/>
</dbReference>
<evidence type="ECO:0008006" key="4">
    <source>
        <dbReference type="Google" id="ProtNLM"/>
    </source>
</evidence>
<evidence type="ECO:0000313" key="3">
    <source>
        <dbReference type="Proteomes" id="UP000663860"/>
    </source>
</evidence>